<proteinExistence type="predicted"/>
<sequence length="397" mass="46371">MLKPFIIITDSIMNTPHTSTKALFEIDNQIDILVKKIELLSYVNPTNIEAEKERFFASKYLTDPVFIYPEINFDRFNLHRELFSQPIEQIEDTEIRQLYQDIIYAYSGLIQCIETIGEGKKFYYNSLHSFGTPTEDDVENAKFILHFDDEDDKDEQFRPKYNELQTEQKFRDYSKRYDFTYTIKFSNTMSAIAMVLNNTKTLVINQNHTFSDNEIAVLTNHEIGVHMVTSMNGILHPLKIFSHGFPNYEETQEGLAVFSEYMSNSLTVRRLKELAYRVIAVDSLAKGYSFSKTFRLLHNQYDLERERAFYITVRAHRGGGFTKDYLYLTGLKKVYNYYKEGKDLKCLLTGKISLSYLTSIESLRKKGFTAPVKHITDSYLKNNNTNKTVDFILESLK</sequence>
<dbReference type="Proteomes" id="UP001597533">
    <property type="component" value="Unassembled WGS sequence"/>
</dbReference>
<evidence type="ECO:0000256" key="1">
    <source>
        <dbReference type="ARBA" id="ARBA00001947"/>
    </source>
</evidence>
<comment type="caution">
    <text evidence="5">The sequence shown here is derived from an EMBL/GenBank/DDBJ whole genome shotgun (WGS) entry which is preliminary data.</text>
</comment>
<accession>A0ABW5WNI8</accession>
<name>A0ABW5WNI8_9FLAO</name>
<dbReference type="RefSeq" id="WP_379898429.1">
    <property type="nucleotide sequence ID" value="NZ_JBHUOV010000002.1"/>
</dbReference>
<organism evidence="5 6">
    <name type="scientific">Lacinutrix iliipiscaria</name>
    <dbReference type="NCBI Taxonomy" id="1230532"/>
    <lineage>
        <taxon>Bacteria</taxon>
        <taxon>Pseudomonadati</taxon>
        <taxon>Bacteroidota</taxon>
        <taxon>Flavobacteriia</taxon>
        <taxon>Flavobacteriales</taxon>
        <taxon>Flavobacteriaceae</taxon>
        <taxon>Lacinutrix</taxon>
    </lineage>
</organism>
<protein>
    <submittedName>
        <fullName evidence="5">Flavohemoglobin expression-modulating QEGLA motif protein</fullName>
    </submittedName>
</protein>
<dbReference type="PANTHER" id="PTHR31817:SF0">
    <property type="entry name" value="CHROMOSOME UNDETERMINED SCAFFOLD_67, WHOLE GENOME SHOTGUN SEQUENCE"/>
    <property type="match status" value="1"/>
</dbReference>
<comment type="cofactor">
    <cofactor evidence="1">
        <name>Zn(2+)</name>
        <dbReference type="ChEBI" id="CHEBI:29105"/>
    </cofactor>
</comment>
<gene>
    <name evidence="5" type="ORF">ACFS5M_07455</name>
</gene>
<evidence type="ECO:0000256" key="2">
    <source>
        <dbReference type="ARBA" id="ARBA00022670"/>
    </source>
</evidence>
<dbReference type="EMBL" id="JBHUOV010000002">
    <property type="protein sequence ID" value="MFD2823499.1"/>
    <property type="molecule type" value="Genomic_DNA"/>
</dbReference>
<keyword evidence="2" id="KW-0645">Protease</keyword>
<dbReference type="PANTHER" id="PTHR31817">
    <property type="match status" value="1"/>
</dbReference>
<evidence type="ECO:0000256" key="4">
    <source>
        <dbReference type="ARBA" id="ARBA00023049"/>
    </source>
</evidence>
<reference evidence="6" key="1">
    <citation type="journal article" date="2019" name="Int. J. Syst. Evol. Microbiol.">
        <title>The Global Catalogue of Microorganisms (GCM) 10K type strain sequencing project: providing services to taxonomists for standard genome sequencing and annotation.</title>
        <authorList>
            <consortium name="The Broad Institute Genomics Platform"/>
            <consortium name="The Broad Institute Genome Sequencing Center for Infectious Disease"/>
            <person name="Wu L."/>
            <person name="Ma J."/>
        </authorList>
    </citation>
    <scope>NUCLEOTIDE SEQUENCE [LARGE SCALE GENOMIC DNA]</scope>
    <source>
        <strain evidence="6">KCTC 32141</strain>
    </source>
</reference>
<dbReference type="SMART" id="SM01154">
    <property type="entry name" value="DUF1704"/>
    <property type="match status" value="1"/>
</dbReference>
<evidence type="ECO:0000313" key="5">
    <source>
        <dbReference type="EMBL" id="MFD2823499.1"/>
    </source>
</evidence>
<dbReference type="InterPro" id="IPR012548">
    <property type="entry name" value="MATCAP"/>
</dbReference>
<keyword evidence="4" id="KW-0482">Metalloprotease</keyword>
<dbReference type="Pfam" id="PF08014">
    <property type="entry name" value="MATCAP"/>
    <property type="match status" value="1"/>
</dbReference>
<keyword evidence="6" id="KW-1185">Reference proteome</keyword>
<evidence type="ECO:0000313" key="6">
    <source>
        <dbReference type="Proteomes" id="UP001597533"/>
    </source>
</evidence>
<evidence type="ECO:0000256" key="3">
    <source>
        <dbReference type="ARBA" id="ARBA00022801"/>
    </source>
</evidence>
<keyword evidence="3" id="KW-0378">Hydrolase</keyword>